<reference evidence="3 4" key="1">
    <citation type="submission" date="2019-05" db="EMBL/GenBank/DDBJ databases">
        <title>Burkholderia sp. DHOD12, isolated from subtropical forest soil.</title>
        <authorList>
            <person name="Gao Z.-H."/>
            <person name="Qiu L.-H."/>
        </authorList>
    </citation>
    <scope>NUCLEOTIDE SEQUENCE [LARGE SCALE GENOMIC DNA]</scope>
    <source>
        <strain evidence="3 4">DHOD12</strain>
    </source>
</reference>
<dbReference type="PANTHER" id="PTHR34606:SF15">
    <property type="entry name" value="BON DOMAIN-CONTAINING PROTEIN"/>
    <property type="match status" value="1"/>
</dbReference>
<dbReference type="AlphaFoldDB" id="A0A4P8IMF5"/>
<organism evidence="3 4">
    <name type="scientific">Trinickia violacea</name>
    <dbReference type="NCBI Taxonomy" id="2571746"/>
    <lineage>
        <taxon>Bacteria</taxon>
        <taxon>Pseudomonadati</taxon>
        <taxon>Pseudomonadota</taxon>
        <taxon>Betaproteobacteria</taxon>
        <taxon>Burkholderiales</taxon>
        <taxon>Burkholderiaceae</taxon>
        <taxon>Trinickia</taxon>
    </lineage>
</organism>
<evidence type="ECO:0000313" key="3">
    <source>
        <dbReference type="EMBL" id="QCP48715.1"/>
    </source>
</evidence>
<feature type="chain" id="PRO_5020661645" evidence="1">
    <location>
        <begin position="25"/>
        <end position="120"/>
    </location>
</feature>
<feature type="signal peptide" evidence="1">
    <location>
        <begin position="1"/>
        <end position="24"/>
    </location>
</feature>
<dbReference type="InterPro" id="IPR051686">
    <property type="entry name" value="Lipoprotein_DolP"/>
</dbReference>
<sequence>MKAIQAIKLASGALIIAASVSAFAQASGTDMASAPAAGMSKHHLKMSPAERALSKKVRAALAKAKGVSAANIIVRAQNDAVILEGSVPDQGQSDKATTVAQGVAGVGSVKNDLTVKEEGQ</sequence>
<dbReference type="EMBL" id="CP040077">
    <property type="protein sequence ID" value="QCP48715.1"/>
    <property type="molecule type" value="Genomic_DNA"/>
</dbReference>
<gene>
    <name evidence="3" type="ORF">FAZ95_05625</name>
</gene>
<accession>A0A4P8IMF5</accession>
<dbReference type="PANTHER" id="PTHR34606">
    <property type="entry name" value="BON DOMAIN-CONTAINING PROTEIN"/>
    <property type="match status" value="1"/>
</dbReference>
<evidence type="ECO:0000313" key="4">
    <source>
        <dbReference type="Proteomes" id="UP000298656"/>
    </source>
</evidence>
<dbReference type="Proteomes" id="UP000298656">
    <property type="component" value="Chromosome 1"/>
</dbReference>
<evidence type="ECO:0000259" key="2">
    <source>
        <dbReference type="PROSITE" id="PS50914"/>
    </source>
</evidence>
<dbReference type="InterPro" id="IPR007055">
    <property type="entry name" value="BON_dom"/>
</dbReference>
<keyword evidence="4" id="KW-1185">Reference proteome</keyword>
<dbReference type="Gene3D" id="3.30.1340.30">
    <property type="match status" value="1"/>
</dbReference>
<dbReference type="Pfam" id="PF04972">
    <property type="entry name" value="BON"/>
    <property type="match status" value="1"/>
</dbReference>
<dbReference type="KEGG" id="tvl:FAZ95_05625"/>
<feature type="domain" description="BON" evidence="2">
    <location>
        <begin position="49"/>
        <end position="117"/>
    </location>
</feature>
<dbReference type="SMART" id="SM00749">
    <property type="entry name" value="BON"/>
    <property type="match status" value="1"/>
</dbReference>
<dbReference type="OrthoDB" id="9010075at2"/>
<keyword evidence="1" id="KW-0732">Signal</keyword>
<evidence type="ECO:0000256" key="1">
    <source>
        <dbReference type="SAM" id="SignalP"/>
    </source>
</evidence>
<dbReference type="InterPro" id="IPR014004">
    <property type="entry name" value="Transpt-assoc_nodulatn_dom_bac"/>
</dbReference>
<proteinExistence type="predicted"/>
<protein>
    <submittedName>
        <fullName evidence="3">BON domain-containing protein</fullName>
    </submittedName>
</protein>
<name>A0A4P8IMF5_9BURK</name>
<dbReference type="RefSeq" id="WP_137331549.1">
    <property type="nucleotide sequence ID" value="NZ_CP040077.1"/>
</dbReference>
<dbReference type="PROSITE" id="PS50914">
    <property type="entry name" value="BON"/>
    <property type="match status" value="1"/>
</dbReference>